<dbReference type="InterPro" id="IPR022838">
    <property type="entry name" value="GTP_cyclohydrolase_FolE2"/>
</dbReference>
<sequence>MKDIQNLKDERNVDIQKVGIKHLELPLIIQRKNSSNQVVYSKAKVNVSLPRDYKGTHMSRFVEVLTEWRNKNLLGVDIKGCLEEIIKRLEAKSGELEFRFKYFIEKQSPVTALSSPMSYDCIFKGQIDSGGYKFILGVEVPVTTLCPCSKEISDNGAHNQRAFIRVRVSYDEDKHIWIEDLVDMVESCASCPVYPLLKREDEKFVTEKAYSNPKFVEDVLRDVVVKLRQDKIITEFEVECEAFESIHNHSAWAYQHEVCS</sequence>
<dbReference type="InterPro" id="IPR003801">
    <property type="entry name" value="GTP_cyclohydrolase_FolE2/MptA"/>
</dbReference>
<evidence type="ECO:0000313" key="4">
    <source>
        <dbReference type="Proteomes" id="UP000824139"/>
    </source>
</evidence>
<dbReference type="Pfam" id="PF02649">
    <property type="entry name" value="GCHY-1"/>
    <property type="match status" value="1"/>
</dbReference>
<keyword evidence="1 2" id="KW-0378">Hydrolase</keyword>
<dbReference type="PANTHER" id="PTHR36445">
    <property type="entry name" value="GTP CYCLOHYDROLASE MPTA"/>
    <property type="match status" value="1"/>
</dbReference>
<name>A0A9D1K533_9BACT</name>
<dbReference type="GO" id="GO:0003934">
    <property type="term" value="F:GTP cyclohydrolase I activity"/>
    <property type="evidence" value="ECO:0007669"/>
    <property type="project" value="UniProtKB-UniRule"/>
</dbReference>
<comment type="pathway">
    <text evidence="2">Cofactor biosynthesis; 7,8-dihydroneopterin triphosphate biosynthesis; 7,8-dihydroneopterin triphosphate from GTP: step 1/1.</text>
</comment>
<dbReference type="HAMAP" id="MF_01527_B">
    <property type="entry name" value="GTP_cyclohydrol_B"/>
    <property type="match status" value="1"/>
</dbReference>
<proteinExistence type="inferred from homology"/>
<dbReference type="Gene3D" id="3.10.270.10">
    <property type="entry name" value="Urate Oxidase"/>
    <property type="match status" value="1"/>
</dbReference>
<dbReference type="PANTHER" id="PTHR36445:SF1">
    <property type="entry name" value="GTP CYCLOHYDROLASE MPTA"/>
    <property type="match status" value="1"/>
</dbReference>
<dbReference type="AlphaFoldDB" id="A0A9D1K533"/>
<evidence type="ECO:0000256" key="2">
    <source>
        <dbReference type="HAMAP-Rule" id="MF_01527"/>
    </source>
</evidence>
<dbReference type="EMBL" id="DVJO01000112">
    <property type="protein sequence ID" value="HIS82989.1"/>
    <property type="molecule type" value="Genomic_DNA"/>
</dbReference>
<feature type="site" description="May be catalytically important" evidence="2">
    <location>
        <position position="146"/>
    </location>
</feature>
<evidence type="ECO:0000256" key="1">
    <source>
        <dbReference type="ARBA" id="ARBA00022801"/>
    </source>
</evidence>
<accession>A0A9D1K533</accession>
<dbReference type="Proteomes" id="UP000824139">
    <property type="component" value="Unassembled WGS sequence"/>
</dbReference>
<dbReference type="GO" id="GO:0046654">
    <property type="term" value="P:tetrahydrofolate biosynthetic process"/>
    <property type="evidence" value="ECO:0007669"/>
    <property type="project" value="UniProtKB-UniRule"/>
</dbReference>
<protein>
    <recommendedName>
        <fullName evidence="2">GTP cyclohydrolase FolE2</fullName>
        <ecNumber evidence="2">3.5.4.16</ecNumber>
    </recommendedName>
</protein>
<comment type="caution">
    <text evidence="3">The sequence shown here is derived from an EMBL/GenBank/DDBJ whole genome shotgun (WGS) entry which is preliminary data.</text>
</comment>
<dbReference type="NCBIfam" id="NF010200">
    <property type="entry name" value="PRK13674.1-1"/>
    <property type="match status" value="1"/>
</dbReference>
<comment type="similarity">
    <text evidence="2">Belongs to the GTP cyclohydrolase IV family.</text>
</comment>
<reference evidence="3" key="2">
    <citation type="journal article" date="2021" name="PeerJ">
        <title>Extensive microbial diversity within the chicken gut microbiome revealed by metagenomics and culture.</title>
        <authorList>
            <person name="Gilroy R."/>
            <person name="Ravi A."/>
            <person name="Getino M."/>
            <person name="Pursley I."/>
            <person name="Horton D.L."/>
            <person name="Alikhan N.F."/>
            <person name="Baker D."/>
            <person name="Gharbi K."/>
            <person name="Hall N."/>
            <person name="Watson M."/>
            <person name="Adriaenssens E.M."/>
            <person name="Foster-Nyarko E."/>
            <person name="Jarju S."/>
            <person name="Secka A."/>
            <person name="Antonio M."/>
            <person name="Oren A."/>
            <person name="Chaudhuri R.R."/>
            <person name="La Ragione R."/>
            <person name="Hildebrand F."/>
            <person name="Pallen M.J."/>
        </authorList>
    </citation>
    <scope>NUCLEOTIDE SEQUENCE</scope>
    <source>
        <strain evidence="3">CHK152-2994</strain>
    </source>
</reference>
<comment type="function">
    <text evidence="2">Converts GTP to 7,8-dihydroneopterin triphosphate.</text>
</comment>
<evidence type="ECO:0000313" key="3">
    <source>
        <dbReference type="EMBL" id="HIS82989.1"/>
    </source>
</evidence>
<organism evidence="3 4">
    <name type="scientific">Candidatus Scatenecus faecavium</name>
    <dbReference type="NCBI Taxonomy" id="2840915"/>
    <lineage>
        <taxon>Bacteria</taxon>
        <taxon>Candidatus Scatenecus</taxon>
    </lineage>
</organism>
<gene>
    <name evidence="2" type="primary">folE2</name>
    <name evidence="3" type="ORF">IAD41_05215</name>
</gene>
<comment type="catalytic activity">
    <reaction evidence="2">
        <text>GTP + H2O = 7,8-dihydroneopterin 3'-triphosphate + formate + H(+)</text>
        <dbReference type="Rhea" id="RHEA:17473"/>
        <dbReference type="ChEBI" id="CHEBI:15377"/>
        <dbReference type="ChEBI" id="CHEBI:15378"/>
        <dbReference type="ChEBI" id="CHEBI:15740"/>
        <dbReference type="ChEBI" id="CHEBI:37565"/>
        <dbReference type="ChEBI" id="CHEBI:58462"/>
        <dbReference type="EC" id="3.5.4.16"/>
    </reaction>
</comment>
<dbReference type="EC" id="3.5.4.16" evidence="2"/>
<reference evidence="3" key="1">
    <citation type="submission" date="2020-10" db="EMBL/GenBank/DDBJ databases">
        <authorList>
            <person name="Gilroy R."/>
        </authorList>
    </citation>
    <scope>NUCLEOTIDE SEQUENCE</scope>
    <source>
        <strain evidence="3">CHK152-2994</strain>
    </source>
</reference>